<protein>
    <submittedName>
        <fullName evidence="1">Uncharacterized protein</fullName>
    </submittedName>
</protein>
<comment type="caution">
    <text evidence="1">The sequence shown here is derived from an EMBL/GenBank/DDBJ whole genome shotgun (WGS) entry which is preliminary data.</text>
</comment>
<gene>
    <name evidence="1" type="ORF">MHYMCMPASI_00899</name>
</gene>
<sequence>MTDANCRLWRANATLSIRDMKATRRNDNLIDWEAVNEFV</sequence>
<accession>A0A8S4C504</accession>
<keyword evidence="2" id="KW-1185">Reference proteome</keyword>
<evidence type="ECO:0000313" key="2">
    <source>
        <dbReference type="Proteomes" id="UP000837675"/>
    </source>
</evidence>
<dbReference type="AlphaFoldDB" id="A0A8S4C504"/>
<evidence type="ECO:0000313" key="1">
    <source>
        <dbReference type="EMBL" id="CAG7596956.1"/>
    </source>
</evidence>
<reference evidence="1" key="1">
    <citation type="submission" date="2021-06" db="EMBL/GenBank/DDBJ databases">
        <authorList>
            <person name="Nardi T."/>
            <person name="Nardi T."/>
        </authorList>
    </citation>
    <scope>NUCLEOTIDE SEQUENCE</scope>
</reference>
<organism evidence="1 2">
    <name type="scientific">Hyalomma marginatum</name>
    <dbReference type="NCBI Taxonomy" id="34627"/>
    <lineage>
        <taxon>Eukaryota</taxon>
        <taxon>Metazoa</taxon>
        <taxon>Ecdysozoa</taxon>
        <taxon>Arthropoda</taxon>
        <taxon>Chelicerata</taxon>
        <taxon>Arachnida</taxon>
        <taxon>Acari</taxon>
        <taxon>Parasitiformes</taxon>
        <taxon>Ixodida</taxon>
        <taxon>Ixodoidea</taxon>
        <taxon>Ixodidae</taxon>
        <taxon>Hyalomminae</taxon>
        <taxon>Hyalomma</taxon>
    </lineage>
</organism>
<proteinExistence type="predicted"/>
<name>A0A8S4C504_9ACAR</name>
<dbReference type="Proteomes" id="UP000837675">
    <property type="component" value="Unassembled WGS sequence"/>
</dbReference>
<dbReference type="EMBL" id="CAJVAF010000318">
    <property type="protein sequence ID" value="CAG7596956.1"/>
    <property type="molecule type" value="Genomic_DNA"/>
</dbReference>